<reference evidence="1" key="2">
    <citation type="submission" date="2021-04" db="EMBL/GenBank/DDBJ databases">
        <authorList>
            <person name="Gilroy R."/>
        </authorList>
    </citation>
    <scope>NUCLEOTIDE SEQUENCE</scope>
    <source>
        <strain evidence="1">5032</strain>
    </source>
</reference>
<dbReference type="Proteomes" id="UP000823821">
    <property type="component" value="Unassembled WGS sequence"/>
</dbReference>
<gene>
    <name evidence="1" type="ORF">H9784_00480</name>
</gene>
<reference evidence="1" key="1">
    <citation type="journal article" date="2021" name="PeerJ">
        <title>Extensive microbial diversity within the chicken gut microbiome revealed by metagenomics and culture.</title>
        <authorList>
            <person name="Gilroy R."/>
            <person name="Ravi A."/>
            <person name="Getino M."/>
            <person name="Pursley I."/>
            <person name="Horton D.L."/>
            <person name="Alikhan N.F."/>
            <person name="Baker D."/>
            <person name="Gharbi K."/>
            <person name="Hall N."/>
            <person name="Watson M."/>
            <person name="Adriaenssens E.M."/>
            <person name="Foster-Nyarko E."/>
            <person name="Jarju S."/>
            <person name="Secka A."/>
            <person name="Antonio M."/>
            <person name="Oren A."/>
            <person name="Chaudhuri R.R."/>
            <person name="La Ragione R."/>
            <person name="Hildebrand F."/>
            <person name="Pallen M.J."/>
        </authorList>
    </citation>
    <scope>NUCLEOTIDE SEQUENCE</scope>
    <source>
        <strain evidence="1">5032</strain>
    </source>
</reference>
<comment type="caution">
    <text evidence="1">The sequence shown here is derived from an EMBL/GenBank/DDBJ whole genome shotgun (WGS) entry which is preliminary data.</text>
</comment>
<evidence type="ECO:0000313" key="2">
    <source>
        <dbReference type="Proteomes" id="UP000823821"/>
    </source>
</evidence>
<proteinExistence type="predicted"/>
<dbReference type="EMBL" id="DWZD01000005">
    <property type="protein sequence ID" value="HJA78037.1"/>
    <property type="molecule type" value="Genomic_DNA"/>
</dbReference>
<sequence>MLKEVLKQQRVCPERFADRTGNNAAHKQCYDELEQLNVRVNLLEKDDQRA</sequence>
<protein>
    <submittedName>
        <fullName evidence="1">Uncharacterized protein</fullName>
    </submittedName>
</protein>
<accession>A0A9D2HKX0</accession>
<dbReference type="AlphaFoldDB" id="A0A9D2HKX0"/>
<evidence type="ECO:0000313" key="1">
    <source>
        <dbReference type="EMBL" id="HJA78037.1"/>
    </source>
</evidence>
<name>A0A9D2HKX0_9BACT</name>
<organism evidence="1 2">
    <name type="scientific">Candidatus Desulfovibrio intestinavium</name>
    <dbReference type="NCBI Taxonomy" id="2838534"/>
    <lineage>
        <taxon>Bacteria</taxon>
        <taxon>Pseudomonadati</taxon>
        <taxon>Thermodesulfobacteriota</taxon>
        <taxon>Desulfovibrionia</taxon>
        <taxon>Desulfovibrionales</taxon>
        <taxon>Desulfovibrionaceae</taxon>
        <taxon>Desulfovibrio</taxon>
    </lineage>
</organism>